<accession>W5S4B5</accession>
<sequence length="207" mass="23316">MYQLRLAMESGDKAEFAEVCEVVSETTAVKFLTSLFLQKTEISSEQFDLLMEKVQSRNTNISGLQVATLTWALKADSPLLESLISHPNFNPLPEISRYASDCPLSFFSTLLASDKISVDRDTLGHLLSVNHPGKLEIYLNSDCFVQPSADTIAGLAVKYQNHHYSMEVVLKHSLIDASKIDKKQVCYWRENCPDIYEVLRNKPQLAN</sequence>
<organism evidence="1 2">
    <name type="scientific">Pithovirus sibericum</name>
    <dbReference type="NCBI Taxonomy" id="1450746"/>
    <lineage>
        <taxon>Viruses</taxon>
        <taxon>Pithoviruses</taxon>
        <taxon>Orthopithovirinae</taxon>
        <taxon>Alphapithovirus</taxon>
        <taxon>Alphapithovirus sibericum</taxon>
    </lineage>
</organism>
<evidence type="ECO:0000313" key="1">
    <source>
        <dbReference type="EMBL" id="AHH01588.1"/>
    </source>
</evidence>
<gene>
    <name evidence="1" type="ORF">pv_21</name>
</gene>
<proteinExistence type="predicted"/>
<keyword evidence="2" id="KW-1185">Reference proteome</keyword>
<dbReference type="EMBL" id="KF740664">
    <property type="protein sequence ID" value="AHH01588.1"/>
    <property type="molecule type" value="Genomic_DNA"/>
</dbReference>
<name>W5S4B5_9VIRU</name>
<dbReference type="RefSeq" id="YP_009000923.1">
    <property type="nucleotide sequence ID" value="NC_023423.1"/>
</dbReference>
<reference evidence="1 2" key="1">
    <citation type="journal article" date="2014" name="Proc. Natl. Acad. Sci. U.S.A.">
        <title>Thirty-thousand-year-old distant relative of giant icosahedral DNA viruses with a pandoravirus morphology.</title>
        <authorList>
            <person name="Legendre M."/>
            <person name="Bartoli J."/>
            <person name="Shmakova L."/>
            <person name="Jeudy S."/>
            <person name="Labadie K."/>
            <person name="Adrait A."/>
            <person name="Lescot M."/>
            <person name="Poirot O."/>
            <person name="Bertaux L."/>
            <person name="Bruley C."/>
            <person name="Coute Y."/>
            <person name="Rivkina E."/>
            <person name="Abergel C."/>
            <person name="Claverie J.M."/>
        </authorList>
    </citation>
    <scope>NUCLEOTIDE SEQUENCE [LARGE SCALE GENOMIC DNA]</scope>
    <source>
        <strain evidence="1">P1084-T</strain>
    </source>
</reference>
<dbReference type="Proteomes" id="UP000202176">
    <property type="component" value="Segment"/>
</dbReference>
<evidence type="ECO:0000313" key="2">
    <source>
        <dbReference type="Proteomes" id="UP000202176"/>
    </source>
</evidence>
<dbReference type="GeneID" id="18266049"/>
<dbReference type="KEGG" id="vg:18266049"/>
<protein>
    <submittedName>
        <fullName evidence="1">Uncharacterized protein</fullName>
    </submittedName>
</protein>